<name>A0A427YP75_9TREE</name>
<gene>
    <name evidence="3" type="ORF">EHS25_008306</name>
</gene>
<dbReference type="SMART" id="SM00355">
    <property type="entry name" value="ZnF_C2H2"/>
    <property type="match status" value="3"/>
</dbReference>
<evidence type="ECO:0000313" key="3">
    <source>
        <dbReference type="EMBL" id="RSH92860.1"/>
    </source>
</evidence>
<dbReference type="PROSITE" id="PS00028">
    <property type="entry name" value="ZINC_FINGER_C2H2_1"/>
    <property type="match status" value="1"/>
</dbReference>
<feature type="compositionally biased region" description="Low complexity" evidence="1">
    <location>
        <begin position="419"/>
        <end position="430"/>
    </location>
</feature>
<accession>A0A427YP75</accession>
<feature type="compositionally biased region" description="Basic and acidic residues" evidence="1">
    <location>
        <begin position="251"/>
        <end position="274"/>
    </location>
</feature>
<dbReference type="STRING" id="1890683.A0A427YP75"/>
<sequence length="470" mass="51344">MGRMLAEQHAAVARARRARAEEVARVQAKDENDNKTRRIQLQVFVHARPTPCGWTGCEAVLNSWALLEKHLYRAHLQSSTARIDNGHDRNAMPDNCACHWKGCARRFESAEEVYRHTLVVHMSEFSARCPFNCPFEGLTFPSLVNHISRCHPTATPEDFVPGLIHHRPVYLPGRSELPPLPAHTAFPLAERLTPLVKPFSGVVGSRTVRAVKRGCIGGKRPRKVDWEDEVGAGAAIWIVVENAKRLRAAGRSDEAEHQDHDSIASRASVREVSKSKMGLESSSIAEAHVHEWGDSGTGGESDDGQSSLNRSEEAPRTASGRVTCRSTLSVDIPSTAVCLLDIKNSAKAARDEATQALATLDQGVCQPDRYGTSSTSSSPTSRGGYESRLPLSTDTDMAEEQDVAMSDRSDGFEFDGDNSSIMSGRSSGSRCTRVKLQTAAPRVEQRGAGAVEGNRGIKWSERLRKKAADM</sequence>
<feature type="region of interest" description="Disordered" evidence="1">
    <location>
        <begin position="408"/>
        <end position="439"/>
    </location>
</feature>
<dbReference type="AlphaFoldDB" id="A0A427YP75"/>
<evidence type="ECO:0000259" key="2">
    <source>
        <dbReference type="PROSITE" id="PS00028"/>
    </source>
</evidence>
<feature type="region of interest" description="Disordered" evidence="1">
    <location>
        <begin position="365"/>
        <end position="393"/>
    </location>
</feature>
<proteinExistence type="predicted"/>
<feature type="domain" description="C2H2-type" evidence="2">
    <location>
        <begin position="98"/>
        <end position="121"/>
    </location>
</feature>
<keyword evidence="4" id="KW-1185">Reference proteome</keyword>
<feature type="compositionally biased region" description="Low complexity" evidence="1">
    <location>
        <begin position="372"/>
        <end position="381"/>
    </location>
</feature>
<dbReference type="InterPro" id="IPR013087">
    <property type="entry name" value="Znf_C2H2_type"/>
</dbReference>
<dbReference type="OrthoDB" id="2576496at2759"/>
<protein>
    <recommendedName>
        <fullName evidence="2">C2H2-type domain-containing protein</fullName>
    </recommendedName>
</protein>
<dbReference type="EMBL" id="RSCD01000005">
    <property type="protein sequence ID" value="RSH92860.1"/>
    <property type="molecule type" value="Genomic_DNA"/>
</dbReference>
<reference evidence="3 4" key="1">
    <citation type="submission" date="2018-11" db="EMBL/GenBank/DDBJ databases">
        <title>Genome sequence of Saitozyma podzolica DSM 27192.</title>
        <authorList>
            <person name="Aliyu H."/>
            <person name="Gorte O."/>
            <person name="Ochsenreither K."/>
        </authorList>
    </citation>
    <scope>NUCLEOTIDE SEQUENCE [LARGE SCALE GENOMIC DNA]</scope>
    <source>
        <strain evidence="3 4">DSM 27192</strain>
    </source>
</reference>
<evidence type="ECO:0000313" key="4">
    <source>
        <dbReference type="Proteomes" id="UP000279259"/>
    </source>
</evidence>
<comment type="caution">
    <text evidence="3">The sequence shown here is derived from an EMBL/GenBank/DDBJ whole genome shotgun (WGS) entry which is preliminary data.</text>
</comment>
<organism evidence="3 4">
    <name type="scientific">Saitozyma podzolica</name>
    <dbReference type="NCBI Taxonomy" id="1890683"/>
    <lineage>
        <taxon>Eukaryota</taxon>
        <taxon>Fungi</taxon>
        <taxon>Dikarya</taxon>
        <taxon>Basidiomycota</taxon>
        <taxon>Agaricomycotina</taxon>
        <taxon>Tremellomycetes</taxon>
        <taxon>Tremellales</taxon>
        <taxon>Trimorphomycetaceae</taxon>
        <taxon>Saitozyma</taxon>
    </lineage>
</organism>
<feature type="region of interest" description="Disordered" evidence="1">
    <location>
        <begin position="251"/>
        <end position="322"/>
    </location>
</feature>
<evidence type="ECO:0000256" key="1">
    <source>
        <dbReference type="SAM" id="MobiDB-lite"/>
    </source>
</evidence>
<dbReference type="Proteomes" id="UP000279259">
    <property type="component" value="Unassembled WGS sequence"/>
</dbReference>